<accession>A0ABQ9GYU4</accession>
<comment type="caution">
    <text evidence="1">The sequence shown here is derived from an EMBL/GenBank/DDBJ whole genome shotgun (WGS) entry which is preliminary data.</text>
</comment>
<gene>
    <name evidence="1" type="ORF">PR048_021654</name>
</gene>
<name>A0ABQ9GYU4_9NEOP</name>
<dbReference type="EMBL" id="JARBHB010000008">
    <property type="protein sequence ID" value="KAJ8877200.1"/>
    <property type="molecule type" value="Genomic_DNA"/>
</dbReference>
<organism evidence="1 2">
    <name type="scientific">Dryococelus australis</name>
    <dbReference type="NCBI Taxonomy" id="614101"/>
    <lineage>
        <taxon>Eukaryota</taxon>
        <taxon>Metazoa</taxon>
        <taxon>Ecdysozoa</taxon>
        <taxon>Arthropoda</taxon>
        <taxon>Hexapoda</taxon>
        <taxon>Insecta</taxon>
        <taxon>Pterygota</taxon>
        <taxon>Neoptera</taxon>
        <taxon>Polyneoptera</taxon>
        <taxon>Phasmatodea</taxon>
        <taxon>Verophasmatodea</taxon>
        <taxon>Anareolatae</taxon>
        <taxon>Phasmatidae</taxon>
        <taxon>Eurycanthinae</taxon>
        <taxon>Dryococelus</taxon>
    </lineage>
</organism>
<evidence type="ECO:0000313" key="1">
    <source>
        <dbReference type="EMBL" id="KAJ8877200.1"/>
    </source>
</evidence>
<reference evidence="1 2" key="1">
    <citation type="submission" date="2023-02" db="EMBL/GenBank/DDBJ databases">
        <title>LHISI_Scaffold_Assembly.</title>
        <authorList>
            <person name="Stuart O.P."/>
            <person name="Cleave R."/>
            <person name="Magrath M.J.L."/>
            <person name="Mikheyev A.S."/>
        </authorList>
    </citation>
    <scope>NUCLEOTIDE SEQUENCE [LARGE SCALE GENOMIC DNA]</scope>
    <source>
        <strain evidence="1">Daus_M_001</strain>
        <tissue evidence="1">Leg muscle</tissue>
    </source>
</reference>
<evidence type="ECO:0000313" key="2">
    <source>
        <dbReference type="Proteomes" id="UP001159363"/>
    </source>
</evidence>
<sequence length="90" mass="10187">MVYRTSTFCYGFKNKIRPDQIDTGYRARKFPKSFQSSTSTANEGYTKYRRFSPDDSGHITVVRNQEINNRVLSCPLPPGVGVLAILPHST</sequence>
<protein>
    <submittedName>
        <fullName evidence="1">Uncharacterized protein</fullName>
    </submittedName>
</protein>
<keyword evidence="2" id="KW-1185">Reference proteome</keyword>
<proteinExistence type="predicted"/>
<dbReference type="Proteomes" id="UP001159363">
    <property type="component" value="Chromosome 7"/>
</dbReference>